<proteinExistence type="inferred from homology"/>
<dbReference type="GO" id="GO:0005737">
    <property type="term" value="C:cytoplasm"/>
    <property type="evidence" value="ECO:0007669"/>
    <property type="project" value="UniProtKB-ARBA"/>
</dbReference>
<feature type="region of interest" description="Disordered" evidence="4">
    <location>
        <begin position="235"/>
        <end position="271"/>
    </location>
</feature>
<dbReference type="Proteomes" id="UP000308768">
    <property type="component" value="Unassembled WGS sequence"/>
</dbReference>
<feature type="compositionally biased region" description="Polar residues" evidence="4">
    <location>
        <begin position="103"/>
        <end position="120"/>
    </location>
</feature>
<comment type="similarity">
    <text evidence="1">Belongs to the universal ribosomal protein uS15 family.</text>
</comment>
<dbReference type="PANTHER" id="PTHR23321">
    <property type="entry name" value="RIBOSOMAL PROTEIN S15, BACTERIAL AND ORGANELLAR"/>
    <property type="match status" value="1"/>
</dbReference>
<evidence type="ECO:0008006" key="7">
    <source>
        <dbReference type="Google" id="ProtNLM"/>
    </source>
</evidence>
<dbReference type="STRING" id="331657.A0A4U0XVI4"/>
<dbReference type="SMART" id="SM01387">
    <property type="entry name" value="Ribosomal_S15"/>
    <property type="match status" value="1"/>
</dbReference>
<dbReference type="InterPro" id="IPR005290">
    <property type="entry name" value="Ribosomal_uS15_bac-type"/>
</dbReference>
<dbReference type="EMBL" id="NAJN01000015">
    <property type="protein sequence ID" value="TKA81770.1"/>
    <property type="molecule type" value="Genomic_DNA"/>
</dbReference>
<evidence type="ECO:0000256" key="4">
    <source>
        <dbReference type="SAM" id="MobiDB-lite"/>
    </source>
</evidence>
<keyword evidence="2" id="KW-0689">Ribosomal protein</keyword>
<dbReference type="OrthoDB" id="441444at2759"/>
<protein>
    <recommendedName>
        <fullName evidence="7">Ribosomal protein S15</fullName>
    </recommendedName>
</protein>
<name>A0A4U0XVI4_9PEZI</name>
<feature type="region of interest" description="Disordered" evidence="4">
    <location>
        <begin position="93"/>
        <end position="128"/>
    </location>
</feature>
<reference evidence="5 6" key="1">
    <citation type="submission" date="2017-03" db="EMBL/GenBank/DDBJ databases">
        <title>Genomes of endolithic fungi from Antarctica.</title>
        <authorList>
            <person name="Coleine C."/>
            <person name="Masonjones S."/>
            <person name="Stajich J.E."/>
        </authorList>
    </citation>
    <scope>NUCLEOTIDE SEQUENCE [LARGE SCALE GENOMIC DNA]</scope>
    <source>
        <strain evidence="5 6">CCFEE 5187</strain>
    </source>
</reference>
<dbReference type="Gene3D" id="1.10.287.10">
    <property type="entry name" value="S15/NS1, RNA-binding"/>
    <property type="match status" value="1"/>
</dbReference>
<evidence type="ECO:0000256" key="3">
    <source>
        <dbReference type="ARBA" id="ARBA00023274"/>
    </source>
</evidence>
<dbReference type="GO" id="GO:0003735">
    <property type="term" value="F:structural constituent of ribosome"/>
    <property type="evidence" value="ECO:0007669"/>
    <property type="project" value="InterPro"/>
</dbReference>
<comment type="caution">
    <text evidence="5">The sequence shown here is derived from an EMBL/GenBank/DDBJ whole genome shotgun (WGS) entry which is preliminary data.</text>
</comment>
<dbReference type="GO" id="GO:0005840">
    <property type="term" value="C:ribosome"/>
    <property type="evidence" value="ECO:0007669"/>
    <property type="project" value="UniProtKB-KW"/>
</dbReference>
<dbReference type="PANTHER" id="PTHR23321:SF26">
    <property type="entry name" value="SMALL RIBOSOMAL SUBUNIT PROTEIN US15M"/>
    <property type="match status" value="1"/>
</dbReference>
<dbReference type="InterPro" id="IPR009068">
    <property type="entry name" value="uS15_NS1_RNA-bd_sf"/>
</dbReference>
<keyword evidence="3" id="KW-0687">Ribonucleoprotein</keyword>
<dbReference type="GO" id="GO:0006412">
    <property type="term" value="P:translation"/>
    <property type="evidence" value="ECO:0007669"/>
    <property type="project" value="InterPro"/>
</dbReference>
<keyword evidence="6" id="KW-1185">Reference proteome</keyword>
<sequence length="347" mass="38503">MPPSIPRPSCLRTPNSSAFQSPIFSLAIRTFTSSSPVQASTVQQKRRHQDPYALAQSRARKAANLSRREVLTKERAAALGDPVRGITTPFVKSFDSALPSTPKPTESAISTPSRSTQSRPGPNATEEDHLNYFLSPNELQSALHRSEVLSAPLPESSSTFEAAYTSTSSEFNFDRMGRPVQSPEEIKRAAEERERLLEQQHTNATAAMARIASLANGSSKDRMRVNIQRCISTFGRHNTDSSLTPKAPAERQPNQAEVSPRPRIGPDTGSSEVQISILTAKIRTLADFLETRGKGDKVNKRNLRLLVHRRQKLLRYLREKERGGPRWAFLCETLGLTEGTWKGEISM</sequence>
<dbReference type="SUPFAM" id="SSF47060">
    <property type="entry name" value="S15/NS1 RNA-binding domain"/>
    <property type="match status" value="1"/>
</dbReference>
<dbReference type="CDD" id="cd00353">
    <property type="entry name" value="Ribosomal_S15p_S13e"/>
    <property type="match status" value="1"/>
</dbReference>
<organism evidence="5 6">
    <name type="scientific">Cryomyces minteri</name>
    <dbReference type="NCBI Taxonomy" id="331657"/>
    <lineage>
        <taxon>Eukaryota</taxon>
        <taxon>Fungi</taxon>
        <taxon>Dikarya</taxon>
        <taxon>Ascomycota</taxon>
        <taxon>Pezizomycotina</taxon>
        <taxon>Dothideomycetes</taxon>
        <taxon>Dothideomycetes incertae sedis</taxon>
        <taxon>Cryomyces</taxon>
    </lineage>
</organism>
<evidence type="ECO:0000313" key="5">
    <source>
        <dbReference type="EMBL" id="TKA81770.1"/>
    </source>
</evidence>
<evidence type="ECO:0000256" key="2">
    <source>
        <dbReference type="ARBA" id="ARBA00022980"/>
    </source>
</evidence>
<dbReference type="AlphaFoldDB" id="A0A4U0XVI4"/>
<evidence type="ECO:0000313" key="6">
    <source>
        <dbReference type="Proteomes" id="UP000308768"/>
    </source>
</evidence>
<evidence type="ECO:0000256" key="1">
    <source>
        <dbReference type="ARBA" id="ARBA00008434"/>
    </source>
</evidence>
<dbReference type="GO" id="GO:1990904">
    <property type="term" value="C:ribonucleoprotein complex"/>
    <property type="evidence" value="ECO:0007669"/>
    <property type="project" value="UniProtKB-KW"/>
</dbReference>
<dbReference type="InterPro" id="IPR000589">
    <property type="entry name" value="Ribosomal_uS15"/>
</dbReference>
<accession>A0A4U0XVI4</accession>
<gene>
    <name evidence="5" type="ORF">B0A49_00642</name>
</gene>
<dbReference type="Pfam" id="PF00312">
    <property type="entry name" value="Ribosomal_S15"/>
    <property type="match status" value="1"/>
</dbReference>